<keyword evidence="2" id="KW-1185">Reference proteome</keyword>
<dbReference type="Proteomes" id="UP000469011">
    <property type="component" value="Unassembled WGS sequence"/>
</dbReference>
<dbReference type="RefSeq" id="WP_163463736.1">
    <property type="nucleotide sequence ID" value="NZ_JAAAMG010000010.1"/>
</dbReference>
<dbReference type="Gene3D" id="3.40.1260.10">
    <property type="entry name" value="DsrEFH-like"/>
    <property type="match status" value="1"/>
</dbReference>
<protein>
    <recommendedName>
        <fullName evidence="3">Intracellular sulfur oxidation protein, DsrE/DsrF family</fullName>
    </recommendedName>
</protein>
<accession>A0A6N9T2A0</accession>
<comment type="caution">
    <text evidence="1">The sequence shown here is derived from an EMBL/GenBank/DDBJ whole genome shotgun (WGS) entry which is preliminary data.</text>
</comment>
<dbReference type="InterPro" id="IPR027396">
    <property type="entry name" value="DsrEFH-like"/>
</dbReference>
<evidence type="ECO:0000313" key="1">
    <source>
        <dbReference type="EMBL" id="NDW05483.1"/>
    </source>
</evidence>
<proteinExistence type="predicted"/>
<name>A0A6N9T2A0_9HYPH</name>
<dbReference type="SUPFAM" id="SSF75169">
    <property type="entry name" value="DsrEFH-like"/>
    <property type="match status" value="1"/>
</dbReference>
<evidence type="ECO:0008006" key="3">
    <source>
        <dbReference type="Google" id="ProtNLM"/>
    </source>
</evidence>
<organism evidence="1 2">
    <name type="scientific">Jiella pacifica</name>
    <dbReference type="NCBI Taxonomy" id="2696469"/>
    <lineage>
        <taxon>Bacteria</taxon>
        <taxon>Pseudomonadati</taxon>
        <taxon>Pseudomonadota</taxon>
        <taxon>Alphaproteobacteria</taxon>
        <taxon>Hyphomicrobiales</taxon>
        <taxon>Aurantimonadaceae</taxon>
        <taxon>Jiella</taxon>
    </lineage>
</organism>
<dbReference type="EMBL" id="JAAAMG010000010">
    <property type="protein sequence ID" value="NDW05483.1"/>
    <property type="molecule type" value="Genomic_DNA"/>
</dbReference>
<evidence type="ECO:0000313" key="2">
    <source>
        <dbReference type="Proteomes" id="UP000469011"/>
    </source>
</evidence>
<gene>
    <name evidence="1" type="ORF">GTK09_13730</name>
</gene>
<dbReference type="AlphaFoldDB" id="A0A6N9T2A0"/>
<reference evidence="1 2" key="1">
    <citation type="submission" date="2020-01" db="EMBL/GenBank/DDBJ databases">
        <title>Jiella pacifica sp. nov.</title>
        <authorList>
            <person name="Xue Z."/>
            <person name="Zhu S."/>
            <person name="Chen J."/>
            <person name="Yang J."/>
        </authorList>
    </citation>
    <scope>NUCLEOTIDE SEQUENCE [LARGE SCALE GENOMIC DNA]</scope>
    <source>
        <strain evidence="1 2">40Bstr34</strain>
    </source>
</reference>
<sequence length="96" mass="10327">MKVLIHAVDADSLERARSNARNLIRAVPDAAIEIVVNAGAVAAALDAPDETDGHLVLCSNTLKRLGREPREGLVRVPAAILHLVRRQGDGWAYVRA</sequence>